<dbReference type="AlphaFoldDB" id="A0AA38X127"/>
<evidence type="ECO:0000313" key="3">
    <source>
        <dbReference type="Proteomes" id="UP001172673"/>
    </source>
</evidence>
<sequence>MNANNNLSHSAGAAPLQQPAAQAAQVVDLQVDFAQLLFFEARCRELQREMADNDEQLARINALLNRPAPQPPEDTELLLGLASLYLTENRQYLEMLRTMQTETFAIIGRLEALSRDGEEVNNLRRAQDGLRRFVATAEDGLGVNQSNIEKMRQLQAGDGSNAGPGP</sequence>
<name>A0AA38X127_9EURO</name>
<evidence type="ECO:0000313" key="2">
    <source>
        <dbReference type="EMBL" id="KAJ9604798.1"/>
    </source>
</evidence>
<keyword evidence="1" id="KW-0175">Coiled coil</keyword>
<gene>
    <name evidence="2" type="ORF">H2200_010913</name>
</gene>
<evidence type="ECO:0000256" key="1">
    <source>
        <dbReference type="SAM" id="Coils"/>
    </source>
</evidence>
<feature type="coiled-coil region" evidence="1">
    <location>
        <begin position="36"/>
        <end position="66"/>
    </location>
</feature>
<dbReference type="EMBL" id="JAPDRK010000018">
    <property type="protein sequence ID" value="KAJ9604798.1"/>
    <property type="molecule type" value="Genomic_DNA"/>
</dbReference>
<dbReference type="Proteomes" id="UP001172673">
    <property type="component" value="Unassembled WGS sequence"/>
</dbReference>
<keyword evidence="3" id="KW-1185">Reference proteome</keyword>
<accession>A0AA38X127</accession>
<organism evidence="2 3">
    <name type="scientific">Cladophialophora chaetospira</name>
    <dbReference type="NCBI Taxonomy" id="386627"/>
    <lineage>
        <taxon>Eukaryota</taxon>
        <taxon>Fungi</taxon>
        <taxon>Dikarya</taxon>
        <taxon>Ascomycota</taxon>
        <taxon>Pezizomycotina</taxon>
        <taxon>Eurotiomycetes</taxon>
        <taxon>Chaetothyriomycetidae</taxon>
        <taxon>Chaetothyriales</taxon>
        <taxon>Herpotrichiellaceae</taxon>
        <taxon>Cladophialophora</taxon>
    </lineage>
</organism>
<reference evidence="2" key="1">
    <citation type="submission" date="2022-10" db="EMBL/GenBank/DDBJ databases">
        <title>Culturing micro-colonial fungi from biological soil crusts in the Mojave desert and describing Neophaeococcomyces mojavensis, and introducing the new genera and species Taxawa tesnikishii.</title>
        <authorList>
            <person name="Kurbessoian T."/>
            <person name="Stajich J.E."/>
        </authorList>
    </citation>
    <scope>NUCLEOTIDE SEQUENCE</scope>
    <source>
        <strain evidence="2">TK_41</strain>
    </source>
</reference>
<proteinExistence type="predicted"/>
<protein>
    <submittedName>
        <fullName evidence="2">Uncharacterized protein</fullName>
    </submittedName>
</protein>
<comment type="caution">
    <text evidence="2">The sequence shown here is derived from an EMBL/GenBank/DDBJ whole genome shotgun (WGS) entry which is preliminary data.</text>
</comment>